<evidence type="ECO:0000256" key="4">
    <source>
        <dbReference type="ARBA" id="ARBA00022448"/>
    </source>
</evidence>
<dbReference type="RefSeq" id="WP_247375836.1">
    <property type="nucleotide sequence ID" value="NZ_JALLGV010000001.1"/>
</dbReference>
<name>A0ABD6CAH5_9EURY</name>
<dbReference type="Gene3D" id="3.30.70.100">
    <property type="match status" value="1"/>
</dbReference>
<keyword evidence="6" id="KW-0479">Metal-binding</keyword>
<dbReference type="InterPro" id="IPR001757">
    <property type="entry name" value="P_typ_ATPase"/>
</dbReference>
<dbReference type="GO" id="GO:0046872">
    <property type="term" value="F:metal ion binding"/>
    <property type="evidence" value="ECO:0007669"/>
    <property type="project" value="UniProtKB-KW"/>
</dbReference>
<evidence type="ECO:0000256" key="13">
    <source>
        <dbReference type="ARBA" id="ARBA00023065"/>
    </source>
</evidence>
<feature type="transmembrane region" description="Helical" evidence="16">
    <location>
        <begin position="732"/>
        <end position="751"/>
    </location>
</feature>
<dbReference type="InterPro" id="IPR018303">
    <property type="entry name" value="ATPase_P-typ_P_site"/>
</dbReference>
<keyword evidence="12" id="KW-0186">Copper</keyword>
<dbReference type="SUPFAM" id="SSF56784">
    <property type="entry name" value="HAD-like"/>
    <property type="match status" value="1"/>
</dbReference>
<dbReference type="GO" id="GO:0140581">
    <property type="term" value="F:P-type monovalent copper transporter activity"/>
    <property type="evidence" value="ECO:0007669"/>
    <property type="project" value="UniProtKB-EC"/>
</dbReference>
<dbReference type="FunFam" id="2.70.150.10:FF:000002">
    <property type="entry name" value="Copper-transporting ATPase 1, putative"/>
    <property type="match status" value="1"/>
</dbReference>
<keyword evidence="8" id="KW-0187">Copper transport</keyword>
<dbReference type="NCBIfam" id="TIGR01494">
    <property type="entry name" value="ATPase_P-type"/>
    <property type="match status" value="2"/>
</dbReference>
<keyword evidence="4" id="KW-0813">Transport</keyword>
<evidence type="ECO:0000256" key="16">
    <source>
        <dbReference type="SAM" id="Phobius"/>
    </source>
</evidence>
<evidence type="ECO:0000256" key="11">
    <source>
        <dbReference type="ARBA" id="ARBA00022989"/>
    </source>
</evidence>
<dbReference type="InterPro" id="IPR051014">
    <property type="entry name" value="Cation_Transport_ATPase_IB"/>
</dbReference>
<evidence type="ECO:0000313" key="18">
    <source>
        <dbReference type="EMBL" id="MFD1586874.1"/>
    </source>
</evidence>
<sequence length="777" mass="80703">MSAEDGRAESDDSPEPPDGAELQLQVPSMDCPSCAGKVENALDGVEGAQETDLSPATGRVTVGYDGSDEVRTAAVDAVENAGYDVTGVTADDEEMAAGPAPAEPVWRTPRAIKTAVSAVLLVVALVVRFLVPGLNEVVASPFGQGLTVADGVLLVAIAVGAQVILRNGYYSAKNLSLDIDFLMSVAVLGATGVSLFTAEQLFIEAASLAVLFNVAELLERYAVDRARNSLGELLELSPETALVRREGDLTEVPADDVAVGETVVVEPGEKVPLDGDVIEGESAVNEAPITGESVPVDKAVGDEVYAGSINENGYLEIEVTAAADDSTLARVIELVEGAQERKTKREQFVDRFASYYTPVVVAAAILTAAVPPLLFGLSAVEWFVRGITFLVIACPCAFVISTPVTVVSGITSAARNGVLIKGGDHLERMGEVDAVALDKTGTLTTGELRVTDVVPLNGNDQGDVLQCARGLETRSEHPIAEAIVGHADAEGVSDGDRDVDGFESLTGQGVRAELGGHTHYAGKPALFDELGFDLSHVHFTTSAGELPEDARRLCDREGCLDLVEDTIPRLQAEGKTVVVVGTEDEVEGLIAVGDTVRPDATRAVEALEERGLTTVMLTGDNEGTARAVAEEVGVSEFKAGLLPEQKVDAIEELQAAYGTVAMVGDGINDAPALATADVGVAMGAAGSDTAIETADVGLLGDDLSRLPYLADLSQTGNGVIRQNIWGSLGVKALLALGIPVGLVGVIHAVLIGDVGMTTAITGNAMRLARLEPDDVLE</sequence>
<feature type="transmembrane region" description="Helical" evidence="16">
    <location>
        <begin position="352"/>
        <end position="375"/>
    </location>
</feature>
<evidence type="ECO:0000313" key="19">
    <source>
        <dbReference type="Proteomes" id="UP001597119"/>
    </source>
</evidence>
<organism evidence="18 19">
    <name type="scientific">Halorientalis brevis</name>
    <dbReference type="NCBI Taxonomy" id="1126241"/>
    <lineage>
        <taxon>Archaea</taxon>
        <taxon>Methanobacteriati</taxon>
        <taxon>Methanobacteriota</taxon>
        <taxon>Stenosarchaea group</taxon>
        <taxon>Halobacteria</taxon>
        <taxon>Halobacteriales</taxon>
        <taxon>Haloarculaceae</taxon>
        <taxon>Halorientalis</taxon>
    </lineage>
</organism>
<dbReference type="InterPro" id="IPR044492">
    <property type="entry name" value="P_typ_ATPase_HD_dom"/>
</dbReference>
<dbReference type="InterPro" id="IPR023214">
    <property type="entry name" value="HAD_sf"/>
</dbReference>
<protein>
    <recommendedName>
        <fullName evidence="3">P-type Cu(+) transporter</fullName>
        <ecNumber evidence="3">7.2.2.8</ecNumber>
    </recommendedName>
</protein>
<evidence type="ECO:0000256" key="5">
    <source>
        <dbReference type="ARBA" id="ARBA00022692"/>
    </source>
</evidence>
<accession>A0ABD6CAH5</accession>
<dbReference type="Gene3D" id="2.70.150.10">
    <property type="entry name" value="Calcium-transporting ATPase, cytoplasmic transduction domain A"/>
    <property type="match status" value="1"/>
</dbReference>
<evidence type="ECO:0000259" key="17">
    <source>
        <dbReference type="PROSITE" id="PS50846"/>
    </source>
</evidence>
<dbReference type="SFLD" id="SFLDF00027">
    <property type="entry name" value="p-type_atpase"/>
    <property type="match status" value="1"/>
</dbReference>
<keyword evidence="5 16" id="KW-0812">Transmembrane</keyword>
<dbReference type="InterPro" id="IPR027256">
    <property type="entry name" value="P-typ_ATPase_IB"/>
</dbReference>
<dbReference type="GO" id="GO:0005524">
    <property type="term" value="F:ATP binding"/>
    <property type="evidence" value="ECO:0007669"/>
    <property type="project" value="UniProtKB-KW"/>
</dbReference>
<evidence type="ECO:0000256" key="3">
    <source>
        <dbReference type="ARBA" id="ARBA00012517"/>
    </source>
</evidence>
<dbReference type="InterPro" id="IPR006121">
    <property type="entry name" value="HMA_dom"/>
</dbReference>
<dbReference type="Pfam" id="PF00403">
    <property type="entry name" value="HMA"/>
    <property type="match status" value="1"/>
</dbReference>
<keyword evidence="19" id="KW-1185">Reference proteome</keyword>
<dbReference type="SFLD" id="SFLDG00002">
    <property type="entry name" value="C1.7:_P-type_atpase_like"/>
    <property type="match status" value="1"/>
</dbReference>
<keyword evidence="10" id="KW-1278">Translocase</keyword>
<keyword evidence="11 16" id="KW-1133">Transmembrane helix</keyword>
<dbReference type="PROSITE" id="PS50846">
    <property type="entry name" value="HMA_2"/>
    <property type="match status" value="1"/>
</dbReference>
<comment type="caution">
    <text evidence="18">The sequence shown here is derived from an EMBL/GenBank/DDBJ whole genome shotgun (WGS) entry which is preliminary data.</text>
</comment>
<feature type="transmembrane region" description="Helical" evidence="16">
    <location>
        <begin position="146"/>
        <end position="165"/>
    </location>
</feature>
<dbReference type="SUPFAM" id="SSF81665">
    <property type="entry name" value="Calcium ATPase, transmembrane domain M"/>
    <property type="match status" value="1"/>
</dbReference>
<dbReference type="InterPro" id="IPR059000">
    <property type="entry name" value="ATPase_P-type_domA"/>
</dbReference>
<dbReference type="Gene3D" id="3.40.1110.10">
    <property type="entry name" value="Calcium-transporting ATPase, cytoplasmic domain N"/>
    <property type="match status" value="1"/>
</dbReference>
<gene>
    <name evidence="18" type="ORF">ACFR9U_07755</name>
</gene>
<dbReference type="SUPFAM" id="SSF55008">
    <property type="entry name" value="HMA, heavy metal-associated domain"/>
    <property type="match status" value="1"/>
</dbReference>
<dbReference type="EC" id="7.2.2.8" evidence="3"/>
<dbReference type="Gene3D" id="3.40.50.1000">
    <property type="entry name" value="HAD superfamily/HAD-like"/>
    <property type="match status" value="1"/>
</dbReference>
<evidence type="ECO:0000256" key="10">
    <source>
        <dbReference type="ARBA" id="ARBA00022967"/>
    </source>
</evidence>
<proteinExistence type="inferred from homology"/>
<feature type="region of interest" description="Disordered" evidence="15">
    <location>
        <begin position="1"/>
        <end position="30"/>
    </location>
</feature>
<keyword evidence="14 16" id="KW-0472">Membrane</keyword>
<feature type="transmembrane region" description="Helical" evidence="16">
    <location>
        <begin position="387"/>
        <end position="411"/>
    </location>
</feature>
<evidence type="ECO:0000256" key="2">
    <source>
        <dbReference type="ARBA" id="ARBA00006024"/>
    </source>
</evidence>
<evidence type="ECO:0000256" key="9">
    <source>
        <dbReference type="ARBA" id="ARBA00022840"/>
    </source>
</evidence>
<dbReference type="PRINTS" id="PR00119">
    <property type="entry name" value="CATATPASE"/>
</dbReference>
<reference evidence="18 19" key="1">
    <citation type="journal article" date="2019" name="Int. J. Syst. Evol. Microbiol.">
        <title>The Global Catalogue of Microorganisms (GCM) 10K type strain sequencing project: providing services to taxonomists for standard genome sequencing and annotation.</title>
        <authorList>
            <consortium name="The Broad Institute Genomics Platform"/>
            <consortium name="The Broad Institute Genome Sequencing Center for Infectious Disease"/>
            <person name="Wu L."/>
            <person name="Ma J."/>
        </authorList>
    </citation>
    <scope>NUCLEOTIDE SEQUENCE [LARGE SCALE GENOMIC DNA]</scope>
    <source>
        <strain evidence="18 19">CGMCC 1.12125</strain>
    </source>
</reference>
<dbReference type="EMBL" id="JBHUDJ010000003">
    <property type="protein sequence ID" value="MFD1586874.1"/>
    <property type="molecule type" value="Genomic_DNA"/>
</dbReference>
<keyword evidence="7" id="KW-0547">Nucleotide-binding</keyword>
<evidence type="ECO:0000256" key="1">
    <source>
        <dbReference type="ARBA" id="ARBA00004127"/>
    </source>
</evidence>
<dbReference type="InterPro" id="IPR036412">
    <property type="entry name" value="HAD-like_sf"/>
</dbReference>
<feature type="transmembrane region" description="Helical" evidence="16">
    <location>
        <begin position="115"/>
        <end position="134"/>
    </location>
</feature>
<dbReference type="CDD" id="cd00371">
    <property type="entry name" value="HMA"/>
    <property type="match status" value="1"/>
</dbReference>
<evidence type="ECO:0000256" key="6">
    <source>
        <dbReference type="ARBA" id="ARBA00022723"/>
    </source>
</evidence>
<evidence type="ECO:0000256" key="15">
    <source>
        <dbReference type="SAM" id="MobiDB-lite"/>
    </source>
</evidence>
<dbReference type="PROSITE" id="PS01229">
    <property type="entry name" value="COF_2"/>
    <property type="match status" value="1"/>
</dbReference>
<dbReference type="FunFam" id="3.40.50.1000:FF:000144">
    <property type="entry name" value="copper-transporting ATPase 1 isoform X2"/>
    <property type="match status" value="1"/>
</dbReference>
<keyword evidence="9" id="KW-0067">ATP-binding</keyword>
<feature type="compositionally biased region" description="Basic and acidic residues" evidence="15">
    <location>
        <begin position="1"/>
        <end position="10"/>
    </location>
</feature>
<evidence type="ECO:0000256" key="7">
    <source>
        <dbReference type="ARBA" id="ARBA00022741"/>
    </source>
</evidence>
<comment type="subcellular location">
    <subcellularLocation>
        <location evidence="1">Endomembrane system</location>
        <topology evidence="1">Multi-pass membrane protein</topology>
    </subcellularLocation>
</comment>
<dbReference type="PRINTS" id="PR00941">
    <property type="entry name" value="CDATPASE"/>
</dbReference>
<dbReference type="Proteomes" id="UP001597119">
    <property type="component" value="Unassembled WGS sequence"/>
</dbReference>
<dbReference type="PANTHER" id="PTHR48085:SF5">
    <property type="entry name" value="CADMIUM_ZINC-TRANSPORTING ATPASE HMA4-RELATED"/>
    <property type="match status" value="1"/>
</dbReference>
<dbReference type="InterPro" id="IPR023298">
    <property type="entry name" value="ATPase_P-typ_TM_dom_sf"/>
</dbReference>
<dbReference type="Pfam" id="PF00702">
    <property type="entry name" value="Hydrolase"/>
    <property type="match status" value="1"/>
</dbReference>
<evidence type="ECO:0000256" key="12">
    <source>
        <dbReference type="ARBA" id="ARBA00023008"/>
    </source>
</evidence>
<dbReference type="PROSITE" id="PS00154">
    <property type="entry name" value="ATPASE_E1_E2"/>
    <property type="match status" value="1"/>
</dbReference>
<evidence type="ECO:0000256" key="14">
    <source>
        <dbReference type="ARBA" id="ARBA00023136"/>
    </source>
</evidence>
<dbReference type="NCBIfam" id="TIGR01512">
    <property type="entry name" value="ATPase-IB2_Cd"/>
    <property type="match status" value="1"/>
</dbReference>
<feature type="domain" description="HMA" evidence="17">
    <location>
        <begin position="20"/>
        <end position="86"/>
    </location>
</feature>
<dbReference type="SFLD" id="SFLDS00003">
    <property type="entry name" value="Haloacid_Dehalogenase"/>
    <property type="match status" value="1"/>
</dbReference>
<dbReference type="InterPro" id="IPR023299">
    <property type="entry name" value="ATPase_P-typ_cyto_dom_N"/>
</dbReference>
<dbReference type="GO" id="GO:0012505">
    <property type="term" value="C:endomembrane system"/>
    <property type="evidence" value="ECO:0007669"/>
    <property type="project" value="UniProtKB-SubCell"/>
</dbReference>
<evidence type="ECO:0000256" key="8">
    <source>
        <dbReference type="ARBA" id="ARBA00022796"/>
    </source>
</evidence>
<dbReference type="InterPro" id="IPR036163">
    <property type="entry name" value="HMA_dom_sf"/>
</dbReference>
<dbReference type="Pfam" id="PF00122">
    <property type="entry name" value="E1-E2_ATPase"/>
    <property type="match status" value="1"/>
</dbReference>
<comment type="similarity">
    <text evidence="2">Belongs to the cation transport ATPase (P-type) (TC 3.A.3) family. Type IB subfamily.</text>
</comment>
<keyword evidence="13" id="KW-0406">Ion transport</keyword>
<dbReference type="NCBIfam" id="TIGR01525">
    <property type="entry name" value="ATPase-IB_hvy"/>
    <property type="match status" value="1"/>
</dbReference>
<dbReference type="SUPFAM" id="SSF81653">
    <property type="entry name" value="Calcium ATPase, transduction domain A"/>
    <property type="match status" value="1"/>
</dbReference>
<dbReference type="InterPro" id="IPR008250">
    <property type="entry name" value="ATPase_P-typ_transduc_dom_A_sf"/>
</dbReference>
<dbReference type="PANTHER" id="PTHR48085">
    <property type="entry name" value="CADMIUM/ZINC-TRANSPORTING ATPASE HMA2-RELATED"/>
    <property type="match status" value="1"/>
</dbReference>
<dbReference type="AlphaFoldDB" id="A0ABD6CAH5"/>